<protein>
    <submittedName>
        <fullName evidence="5">FCD domain-containing protein</fullName>
    </submittedName>
</protein>
<dbReference type="RefSeq" id="WP_232399289.1">
    <property type="nucleotide sequence ID" value="NZ_CP102173.1"/>
</dbReference>
<dbReference type="SMART" id="SM00895">
    <property type="entry name" value="FCD"/>
    <property type="match status" value="1"/>
</dbReference>
<proteinExistence type="predicted"/>
<accession>A0ABY5MDZ0</accession>
<dbReference type="InterPro" id="IPR008920">
    <property type="entry name" value="TF_FadR/GntR_C"/>
</dbReference>
<gene>
    <name evidence="5" type="ORF">NQV15_07975</name>
</gene>
<dbReference type="PROSITE" id="PS50949">
    <property type="entry name" value="HTH_GNTR"/>
    <property type="match status" value="1"/>
</dbReference>
<keyword evidence="3" id="KW-0804">Transcription</keyword>
<evidence type="ECO:0000256" key="1">
    <source>
        <dbReference type="ARBA" id="ARBA00023015"/>
    </source>
</evidence>
<dbReference type="EMBL" id="CP102173">
    <property type="protein sequence ID" value="UUP15235.1"/>
    <property type="molecule type" value="Genomic_DNA"/>
</dbReference>
<dbReference type="SMART" id="SM00345">
    <property type="entry name" value="HTH_GNTR"/>
    <property type="match status" value="1"/>
</dbReference>
<dbReference type="Pfam" id="PF07729">
    <property type="entry name" value="FCD"/>
    <property type="match status" value="1"/>
</dbReference>
<dbReference type="PANTHER" id="PTHR43537">
    <property type="entry name" value="TRANSCRIPTIONAL REGULATOR, GNTR FAMILY"/>
    <property type="match status" value="1"/>
</dbReference>
<dbReference type="InterPro" id="IPR011711">
    <property type="entry name" value="GntR_C"/>
</dbReference>
<evidence type="ECO:0000256" key="2">
    <source>
        <dbReference type="ARBA" id="ARBA00023125"/>
    </source>
</evidence>
<evidence type="ECO:0000313" key="5">
    <source>
        <dbReference type="EMBL" id="UUP15235.1"/>
    </source>
</evidence>
<dbReference type="Gene3D" id="1.20.120.530">
    <property type="entry name" value="GntR ligand-binding domain-like"/>
    <property type="match status" value="1"/>
</dbReference>
<dbReference type="PANTHER" id="PTHR43537:SF5">
    <property type="entry name" value="UXU OPERON TRANSCRIPTIONAL REGULATOR"/>
    <property type="match status" value="1"/>
</dbReference>
<evidence type="ECO:0000259" key="4">
    <source>
        <dbReference type="PROSITE" id="PS50949"/>
    </source>
</evidence>
<organism evidence="5 6">
    <name type="scientific">Aeromicrobium wangtongii</name>
    <dbReference type="NCBI Taxonomy" id="2969247"/>
    <lineage>
        <taxon>Bacteria</taxon>
        <taxon>Bacillati</taxon>
        <taxon>Actinomycetota</taxon>
        <taxon>Actinomycetes</taxon>
        <taxon>Propionibacteriales</taxon>
        <taxon>Nocardioidaceae</taxon>
        <taxon>Aeromicrobium</taxon>
    </lineage>
</organism>
<reference evidence="5 6" key="1">
    <citation type="submission" date="2022-08" db="EMBL/GenBank/DDBJ databases">
        <title>novel species in genus Aeromicrobium.</title>
        <authorList>
            <person name="Ye L."/>
        </authorList>
    </citation>
    <scope>NUCLEOTIDE SEQUENCE [LARGE SCALE GENOMIC DNA]</scope>
    <source>
        <strain evidence="6">zg-Y1379</strain>
    </source>
</reference>
<dbReference type="SUPFAM" id="SSF48008">
    <property type="entry name" value="GntR ligand-binding domain-like"/>
    <property type="match status" value="1"/>
</dbReference>
<dbReference type="Pfam" id="PF00392">
    <property type="entry name" value="GntR"/>
    <property type="match status" value="1"/>
</dbReference>
<dbReference type="Proteomes" id="UP001316184">
    <property type="component" value="Chromosome"/>
</dbReference>
<feature type="domain" description="HTH gntR-type" evidence="4">
    <location>
        <begin position="6"/>
        <end position="76"/>
    </location>
</feature>
<dbReference type="CDD" id="cd07377">
    <property type="entry name" value="WHTH_GntR"/>
    <property type="match status" value="1"/>
</dbReference>
<dbReference type="PRINTS" id="PR00035">
    <property type="entry name" value="HTHGNTR"/>
</dbReference>
<dbReference type="Gene3D" id="1.10.10.10">
    <property type="entry name" value="Winged helix-like DNA-binding domain superfamily/Winged helix DNA-binding domain"/>
    <property type="match status" value="1"/>
</dbReference>
<name>A0ABY5MDZ0_9ACTN</name>
<dbReference type="InterPro" id="IPR000524">
    <property type="entry name" value="Tscrpt_reg_HTH_GntR"/>
</dbReference>
<keyword evidence="1" id="KW-0805">Transcription regulation</keyword>
<sequence>MTKGKLPAYEVVAAEIRQRILSGEFAPGERLPSEAELIESSGNSRSTIREAMRTLASENLVYTTRGTTGGTFVASPDVAAITSHLENSVTLMAAALSVTVEQLMDVRQLTEVHAAGRAAHHRTEEQMATMRRSVDSAALETDYAGHQDFHMQILHASGNPMLELVCAPVFRVLSRRFVADRAAADFWEASQAEHRAIMAAIESQDSLTAMSLMQRHLHRIEDAYKEMELLTSPVS</sequence>
<keyword evidence="2" id="KW-0238">DNA-binding</keyword>
<dbReference type="SUPFAM" id="SSF46785">
    <property type="entry name" value="Winged helix' DNA-binding domain"/>
    <property type="match status" value="1"/>
</dbReference>
<evidence type="ECO:0000313" key="6">
    <source>
        <dbReference type="Proteomes" id="UP001316184"/>
    </source>
</evidence>
<dbReference type="InterPro" id="IPR036388">
    <property type="entry name" value="WH-like_DNA-bd_sf"/>
</dbReference>
<evidence type="ECO:0000256" key="3">
    <source>
        <dbReference type="ARBA" id="ARBA00023163"/>
    </source>
</evidence>
<dbReference type="InterPro" id="IPR036390">
    <property type="entry name" value="WH_DNA-bd_sf"/>
</dbReference>
<keyword evidence="6" id="KW-1185">Reference proteome</keyword>